<feature type="region of interest" description="Disordered" evidence="1">
    <location>
        <begin position="255"/>
        <end position="276"/>
    </location>
</feature>
<feature type="chain" id="PRO_5042594606" description="Peptidyl-tRNA hydrolase" evidence="3">
    <location>
        <begin position="17"/>
        <end position="276"/>
    </location>
</feature>
<dbReference type="Proteomes" id="UP001296104">
    <property type="component" value="Unassembled WGS sequence"/>
</dbReference>
<keyword evidence="2" id="KW-0472">Membrane</keyword>
<feature type="transmembrane region" description="Helical" evidence="2">
    <location>
        <begin position="221"/>
        <end position="247"/>
    </location>
</feature>
<protein>
    <recommendedName>
        <fullName evidence="6">Peptidyl-tRNA hydrolase</fullName>
    </recommendedName>
</protein>
<dbReference type="EMBL" id="CAVMBE010000019">
    <property type="protein sequence ID" value="CAK3985380.1"/>
    <property type="molecule type" value="Genomic_DNA"/>
</dbReference>
<evidence type="ECO:0000313" key="4">
    <source>
        <dbReference type="EMBL" id="CAK3985380.1"/>
    </source>
</evidence>
<accession>A0AAI9EA36</accession>
<reference evidence="4" key="1">
    <citation type="submission" date="2023-11" db="EMBL/GenBank/DDBJ databases">
        <authorList>
            <person name="Alioto T."/>
            <person name="Alioto T."/>
            <person name="Gomez Garrido J."/>
        </authorList>
    </citation>
    <scope>NUCLEOTIDE SEQUENCE</scope>
</reference>
<evidence type="ECO:0000256" key="2">
    <source>
        <dbReference type="SAM" id="Phobius"/>
    </source>
</evidence>
<keyword evidence="5" id="KW-1185">Reference proteome</keyword>
<evidence type="ECO:0000256" key="1">
    <source>
        <dbReference type="SAM" id="MobiDB-lite"/>
    </source>
</evidence>
<evidence type="ECO:0000313" key="5">
    <source>
        <dbReference type="Proteomes" id="UP001296104"/>
    </source>
</evidence>
<keyword evidence="2" id="KW-0812">Transmembrane</keyword>
<feature type="compositionally biased region" description="Low complexity" evidence="1">
    <location>
        <begin position="265"/>
        <end position="276"/>
    </location>
</feature>
<evidence type="ECO:0000256" key="3">
    <source>
        <dbReference type="SAM" id="SignalP"/>
    </source>
</evidence>
<name>A0AAI9EA36_9PEZI</name>
<evidence type="ECO:0008006" key="6">
    <source>
        <dbReference type="Google" id="ProtNLM"/>
    </source>
</evidence>
<feature type="signal peptide" evidence="3">
    <location>
        <begin position="1"/>
        <end position="16"/>
    </location>
</feature>
<sequence>MRASTLVLALPALAAAQQIPMLDQVKGWFAKATDSISSAVSSATESASIPKPKIPDPVAAGAAKIASLNVERLGVHNHDTLIKPGQSTASPGIETWEVFVTGGNKTCYGACARAETAFNESVALVAASPNPPHLAILNCETEGPLCHAWAVSPPSLLHIQLPQPLPDQSTPATTYRTIHLNRTTITAPEIAAIHLQDKYLDQEPYEGVWHPFDGQLAKAGVILYVGYIIWGFSQIPSWAFMIGISMFSRTFMSRRTQPQGGRGGAAPPAAGAAAAQ</sequence>
<comment type="caution">
    <text evidence="4">The sequence shown here is derived from an EMBL/GenBank/DDBJ whole genome shotgun (WGS) entry which is preliminary data.</text>
</comment>
<dbReference type="AlphaFoldDB" id="A0AAI9EA36"/>
<gene>
    <name evidence="4" type="ORF">LECACI_7A003846</name>
</gene>
<keyword evidence="2" id="KW-1133">Transmembrane helix</keyword>
<proteinExistence type="predicted"/>
<keyword evidence="3" id="KW-0732">Signal</keyword>
<organism evidence="4 5">
    <name type="scientific">Lecanosticta acicola</name>
    <dbReference type="NCBI Taxonomy" id="111012"/>
    <lineage>
        <taxon>Eukaryota</taxon>
        <taxon>Fungi</taxon>
        <taxon>Dikarya</taxon>
        <taxon>Ascomycota</taxon>
        <taxon>Pezizomycotina</taxon>
        <taxon>Dothideomycetes</taxon>
        <taxon>Dothideomycetidae</taxon>
        <taxon>Mycosphaerellales</taxon>
        <taxon>Mycosphaerellaceae</taxon>
        <taxon>Lecanosticta</taxon>
    </lineage>
</organism>